<keyword evidence="2" id="KW-1134">Transmembrane beta strand</keyword>
<feature type="domain" description="POTRA" evidence="6">
    <location>
        <begin position="178"/>
        <end position="252"/>
    </location>
</feature>
<feature type="signal peptide" evidence="5">
    <location>
        <begin position="1"/>
        <end position="20"/>
    </location>
</feature>
<evidence type="ECO:0000256" key="1">
    <source>
        <dbReference type="ARBA" id="ARBA00004370"/>
    </source>
</evidence>
<gene>
    <name evidence="7" type="ORF">A2024_04920</name>
</gene>
<dbReference type="GO" id="GO:0019867">
    <property type="term" value="C:outer membrane"/>
    <property type="evidence" value="ECO:0007669"/>
    <property type="project" value="InterPro"/>
</dbReference>
<evidence type="ECO:0000256" key="3">
    <source>
        <dbReference type="ARBA" id="ARBA00022692"/>
    </source>
</evidence>
<dbReference type="PROSITE" id="PS51779">
    <property type="entry name" value="POTRA"/>
    <property type="match status" value="1"/>
</dbReference>
<proteinExistence type="predicted"/>
<evidence type="ECO:0000256" key="5">
    <source>
        <dbReference type="SAM" id="SignalP"/>
    </source>
</evidence>
<sequence length="559" mass="61519">MRAYILPAAMVLALASAAWPAVIGRMDYDGQSPFSTRQMNAIIGFQTETGLSSESLAAGLNKLLAELNRAGCFLAGLELEYSPDSTQAKVKITNGIIPTAGNIIITGNSYLGQNYLESQLSVRPKGTLSEGQILSDIAALSLIYADNGFPHARIAVGDFSLSGSRLDYSYQIVEGPRANIDKIRFSGNVQTKEYALLRLSGLAPGVVFNRKNIEKGRARLIKSGLFRTVSEPVLTAGDRAGSENLLIALEEGRYNNIFGALGYNRDQTRQNGWLTGSLDMAFSNLGGAGRRAKISWQRLRQENSRLSAEFSTPWIFSLNLGLTATVSHRIEDSTYTQSSGRLMADLPAGEHFTAGVGAEAVRVVPGSAQFIGRNIKYNSLWSLEADYRDGSVSPRGFWSKLEIEYGRKRYYDPSVQLTVSRVKLDASQVRDIFKRQALSAAAHLRAVISSEKPVPRPDQFSMGGAASLRGYWEEQFIANQLAWGNLEYRYSPDRRLELFPFYDLGYYYDPERGLRGYRSGYGAGFRMDTALGWVSLVYGLGRGDGWGQGKVHISLNSDF</sequence>
<comment type="subcellular location">
    <subcellularLocation>
        <location evidence="1">Membrane</location>
    </subcellularLocation>
</comment>
<evidence type="ECO:0000259" key="6">
    <source>
        <dbReference type="PROSITE" id="PS51779"/>
    </source>
</evidence>
<keyword evidence="5" id="KW-0732">Signal</keyword>
<feature type="chain" id="PRO_5009520540" description="POTRA domain-containing protein" evidence="5">
    <location>
        <begin position="21"/>
        <end position="559"/>
    </location>
</feature>
<dbReference type="Pfam" id="PF07244">
    <property type="entry name" value="POTRA"/>
    <property type="match status" value="2"/>
</dbReference>
<accession>A0A1F5R203</accession>
<evidence type="ECO:0000313" key="8">
    <source>
        <dbReference type="Proteomes" id="UP000177230"/>
    </source>
</evidence>
<dbReference type="PANTHER" id="PTHR12815:SF18">
    <property type="entry name" value="SORTING AND ASSEMBLY MACHINERY COMPONENT 50 HOMOLOG"/>
    <property type="match status" value="1"/>
</dbReference>
<dbReference type="InterPro" id="IPR034746">
    <property type="entry name" value="POTRA"/>
</dbReference>
<reference evidence="7 8" key="1">
    <citation type="journal article" date="2016" name="Nat. Commun.">
        <title>Thousands of microbial genomes shed light on interconnected biogeochemical processes in an aquifer system.</title>
        <authorList>
            <person name="Anantharaman K."/>
            <person name="Brown C.T."/>
            <person name="Hug L.A."/>
            <person name="Sharon I."/>
            <person name="Castelle C.J."/>
            <person name="Probst A.J."/>
            <person name="Thomas B.C."/>
            <person name="Singh A."/>
            <person name="Wilkins M.J."/>
            <person name="Karaoz U."/>
            <person name="Brodie E.L."/>
            <person name="Williams K.H."/>
            <person name="Hubbard S.S."/>
            <person name="Banfield J.F."/>
        </authorList>
    </citation>
    <scope>NUCLEOTIDE SEQUENCE [LARGE SCALE GENOMIC DNA]</scope>
</reference>
<evidence type="ECO:0000256" key="4">
    <source>
        <dbReference type="ARBA" id="ARBA00023136"/>
    </source>
</evidence>
<dbReference type="EMBL" id="MFFM01000049">
    <property type="protein sequence ID" value="OGF08073.1"/>
    <property type="molecule type" value="Genomic_DNA"/>
</dbReference>
<dbReference type="Gene3D" id="2.40.160.50">
    <property type="entry name" value="membrane protein fhac: a member of the omp85/tpsb transporter family"/>
    <property type="match status" value="1"/>
</dbReference>
<dbReference type="AlphaFoldDB" id="A0A1F5R203"/>
<evidence type="ECO:0000313" key="7">
    <source>
        <dbReference type="EMBL" id="OGF08073.1"/>
    </source>
</evidence>
<dbReference type="Pfam" id="PF01103">
    <property type="entry name" value="Omp85"/>
    <property type="match status" value="1"/>
</dbReference>
<evidence type="ECO:0000256" key="2">
    <source>
        <dbReference type="ARBA" id="ARBA00022452"/>
    </source>
</evidence>
<dbReference type="PANTHER" id="PTHR12815">
    <property type="entry name" value="SORTING AND ASSEMBLY MACHINERY SAMM50 PROTEIN FAMILY MEMBER"/>
    <property type="match status" value="1"/>
</dbReference>
<protein>
    <recommendedName>
        <fullName evidence="6">POTRA domain-containing protein</fullName>
    </recommendedName>
</protein>
<dbReference type="InterPro" id="IPR039910">
    <property type="entry name" value="D15-like"/>
</dbReference>
<name>A0A1F5R203_9BACT</name>
<dbReference type="Proteomes" id="UP000177230">
    <property type="component" value="Unassembled WGS sequence"/>
</dbReference>
<comment type="caution">
    <text evidence="7">The sequence shown here is derived from an EMBL/GenBank/DDBJ whole genome shotgun (WGS) entry which is preliminary data.</text>
</comment>
<organism evidence="7 8">
    <name type="scientific">Candidatus Edwardsbacteria bacterium GWF2_54_11</name>
    <dbReference type="NCBI Taxonomy" id="1817851"/>
    <lineage>
        <taxon>Bacteria</taxon>
        <taxon>Candidatus Edwardsiibacteriota</taxon>
    </lineage>
</organism>
<keyword evidence="4" id="KW-0472">Membrane</keyword>
<keyword evidence="3" id="KW-0812">Transmembrane</keyword>
<dbReference type="Gene3D" id="3.10.20.310">
    <property type="entry name" value="membrane protein fhac"/>
    <property type="match status" value="2"/>
</dbReference>
<dbReference type="InterPro" id="IPR000184">
    <property type="entry name" value="Bac_surfAg_D15"/>
</dbReference>
<dbReference type="InterPro" id="IPR010827">
    <property type="entry name" value="BamA/TamA_POTRA"/>
</dbReference>